<name>A0A2S7WGW8_9FLAO</name>
<dbReference type="EMBL" id="MSCM01000002">
    <property type="protein sequence ID" value="PQJ76860.1"/>
    <property type="molecule type" value="Genomic_DNA"/>
</dbReference>
<dbReference type="OrthoDB" id="1364277at2"/>
<dbReference type="RefSeq" id="WP_105022177.1">
    <property type="nucleotide sequence ID" value="NZ_MSCM01000002.1"/>
</dbReference>
<sequence length="164" mass="18356">MKTLKILAILITTTLLSQCGSTKFEENPPFAITSAIYNNWTGGVPGNKGITVNISYTALYPIKFDSIFFLEKTAILESSKTKDKKFIAANFMTSKKTSVTLAKNASEEINNTVTAIKKFPYELKQNEAIISYIVKGKTKYFKVKSIKKGKSIFYPSTRKDNDIK</sequence>
<dbReference type="AlphaFoldDB" id="A0A2S7WGW8"/>
<organism evidence="1 2">
    <name type="scientific">Polaribacter glomeratus</name>
    <dbReference type="NCBI Taxonomy" id="102"/>
    <lineage>
        <taxon>Bacteria</taxon>
        <taxon>Pseudomonadati</taxon>
        <taxon>Bacteroidota</taxon>
        <taxon>Flavobacteriia</taxon>
        <taxon>Flavobacteriales</taxon>
        <taxon>Flavobacteriaceae</taxon>
    </lineage>
</organism>
<protein>
    <submittedName>
        <fullName evidence="1">Uncharacterized protein</fullName>
    </submittedName>
</protein>
<gene>
    <name evidence="1" type="ORF">BTO16_13395</name>
</gene>
<evidence type="ECO:0000313" key="1">
    <source>
        <dbReference type="EMBL" id="PQJ76860.1"/>
    </source>
</evidence>
<comment type="caution">
    <text evidence="1">The sequence shown here is derived from an EMBL/GenBank/DDBJ whole genome shotgun (WGS) entry which is preliminary data.</text>
</comment>
<proteinExistence type="predicted"/>
<evidence type="ECO:0000313" key="2">
    <source>
        <dbReference type="Proteomes" id="UP000239068"/>
    </source>
</evidence>
<dbReference type="Proteomes" id="UP000239068">
    <property type="component" value="Unassembled WGS sequence"/>
</dbReference>
<accession>A0A2S7WGW8</accession>
<keyword evidence="2" id="KW-1185">Reference proteome</keyword>
<reference evidence="1 2" key="1">
    <citation type="submission" date="2016-12" db="EMBL/GenBank/DDBJ databases">
        <title>Trade-off between light-utilization and light-protection in marine flavobacteria.</title>
        <authorList>
            <person name="Kumagai Y."/>
            <person name="Yoshizawa S."/>
            <person name="Kogure K."/>
            <person name="Iwasaki W."/>
        </authorList>
    </citation>
    <scope>NUCLEOTIDE SEQUENCE [LARGE SCALE GENOMIC DNA]</scope>
    <source>
        <strain evidence="1 2">ATCC 43844</strain>
    </source>
</reference>